<keyword evidence="3 8" id="KW-0732">Signal</keyword>
<dbReference type="CDD" id="cd00118">
    <property type="entry name" value="LysM"/>
    <property type="match status" value="2"/>
</dbReference>
<feature type="domain" description="LysM" evidence="9">
    <location>
        <begin position="35"/>
        <end position="78"/>
    </location>
</feature>
<evidence type="ECO:0000256" key="6">
    <source>
        <dbReference type="ARBA" id="ARBA00022807"/>
    </source>
</evidence>
<feature type="region of interest" description="Disordered" evidence="7">
    <location>
        <begin position="162"/>
        <end position="200"/>
    </location>
</feature>
<dbReference type="InterPro" id="IPR036779">
    <property type="entry name" value="LysM_dom_sf"/>
</dbReference>
<name>A0ABQ2GE44_9DEIO</name>
<comment type="caution">
    <text evidence="11">The sequence shown here is derived from an EMBL/GenBank/DDBJ whole genome shotgun (WGS) entry which is preliminary data.</text>
</comment>
<evidence type="ECO:0000259" key="10">
    <source>
        <dbReference type="PROSITE" id="PS51935"/>
    </source>
</evidence>
<feature type="chain" id="PRO_5045354166" evidence="8">
    <location>
        <begin position="28"/>
        <end position="331"/>
    </location>
</feature>
<evidence type="ECO:0000259" key="9">
    <source>
        <dbReference type="PROSITE" id="PS51782"/>
    </source>
</evidence>
<organism evidence="11 12">
    <name type="scientific">Deinococcus aerolatus</name>
    <dbReference type="NCBI Taxonomy" id="522487"/>
    <lineage>
        <taxon>Bacteria</taxon>
        <taxon>Thermotogati</taxon>
        <taxon>Deinococcota</taxon>
        <taxon>Deinococci</taxon>
        <taxon>Deinococcales</taxon>
        <taxon>Deinococcaceae</taxon>
        <taxon>Deinococcus</taxon>
    </lineage>
</organism>
<reference evidence="12" key="1">
    <citation type="journal article" date="2019" name="Int. J. Syst. Evol. Microbiol.">
        <title>The Global Catalogue of Microorganisms (GCM) 10K type strain sequencing project: providing services to taxonomists for standard genome sequencing and annotation.</title>
        <authorList>
            <consortium name="The Broad Institute Genomics Platform"/>
            <consortium name="The Broad Institute Genome Sequencing Center for Infectious Disease"/>
            <person name="Wu L."/>
            <person name="Ma J."/>
        </authorList>
    </citation>
    <scope>NUCLEOTIDE SEQUENCE [LARGE SCALE GENOMIC DNA]</scope>
    <source>
        <strain evidence="12">JCM 15442</strain>
    </source>
</reference>
<evidence type="ECO:0000256" key="5">
    <source>
        <dbReference type="ARBA" id="ARBA00022801"/>
    </source>
</evidence>
<dbReference type="InterPro" id="IPR018392">
    <property type="entry name" value="LysM"/>
</dbReference>
<comment type="similarity">
    <text evidence="1">Belongs to the peptidase C40 family.</text>
</comment>
<evidence type="ECO:0000313" key="12">
    <source>
        <dbReference type="Proteomes" id="UP000639973"/>
    </source>
</evidence>
<evidence type="ECO:0000256" key="1">
    <source>
        <dbReference type="ARBA" id="ARBA00007074"/>
    </source>
</evidence>
<dbReference type="Pfam" id="PF01476">
    <property type="entry name" value="LysM"/>
    <property type="match status" value="2"/>
</dbReference>
<keyword evidence="4" id="KW-0677">Repeat</keyword>
<dbReference type="SMART" id="SM00257">
    <property type="entry name" value="LysM"/>
    <property type="match status" value="2"/>
</dbReference>
<evidence type="ECO:0000313" key="11">
    <source>
        <dbReference type="EMBL" id="GGL88867.1"/>
    </source>
</evidence>
<dbReference type="EMBL" id="BMOL01000015">
    <property type="protein sequence ID" value="GGL88867.1"/>
    <property type="molecule type" value="Genomic_DNA"/>
</dbReference>
<dbReference type="RefSeq" id="WP_188973131.1">
    <property type="nucleotide sequence ID" value="NZ_BMOL01000015.1"/>
</dbReference>
<dbReference type="InterPro" id="IPR052062">
    <property type="entry name" value="Murein_DD/LD_carboxypeptidase"/>
</dbReference>
<dbReference type="Gene3D" id="3.90.1720.10">
    <property type="entry name" value="endopeptidase domain like (from Nostoc punctiforme)"/>
    <property type="match status" value="1"/>
</dbReference>
<feature type="domain" description="NlpC/P60" evidence="10">
    <location>
        <begin position="198"/>
        <end position="322"/>
    </location>
</feature>
<feature type="signal peptide" evidence="8">
    <location>
        <begin position="1"/>
        <end position="27"/>
    </location>
</feature>
<evidence type="ECO:0000256" key="3">
    <source>
        <dbReference type="ARBA" id="ARBA00022729"/>
    </source>
</evidence>
<dbReference type="Proteomes" id="UP000639973">
    <property type="component" value="Unassembled WGS sequence"/>
</dbReference>
<dbReference type="InterPro" id="IPR038765">
    <property type="entry name" value="Papain-like_cys_pep_sf"/>
</dbReference>
<accession>A0ABQ2GE44</accession>
<evidence type="ECO:0000256" key="7">
    <source>
        <dbReference type="SAM" id="MobiDB-lite"/>
    </source>
</evidence>
<protein>
    <submittedName>
        <fullName evidence="11">Peptidase</fullName>
    </submittedName>
</protein>
<feature type="domain" description="LysM" evidence="9">
    <location>
        <begin position="82"/>
        <end position="126"/>
    </location>
</feature>
<dbReference type="Gene3D" id="3.10.350.10">
    <property type="entry name" value="LysM domain"/>
    <property type="match status" value="2"/>
</dbReference>
<proteinExistence type="inferred from homology"/>
<evidence type="ECO:0000256" key="8">
    <source>
        <dbReference type="SAM" id="SignalP"/>
    </source>
</evidence>
<evidence type="ECO:0000256" key="4">
    <source>
        <dbReference type="ARBA" id="ARBA00022737"/>
    </source>
</evidence>
<gene>
    <name evidence="11" type="ORF">GCM10010840_28610</name>
</gene>
<keyword evidence="6" id="KW-0788">Thiol protease</keyword>
<dbReference type="InterPro" id="IPR000064">
    <property type="entry name" value="NLP_P60_dom"/>
</dbReference>
<sequence length="331" mass="34077">MPRTLSVFPFPALLLGALLFLGGPAGAQTGEFQGVTVTVQAKDTAYGIARRAGISVEALLALNGLHSPDLKIGQTLRVSSTARHVVGPKETLYALSRRYGVSVNALLAENALPEGAVLSVGQVLTLPATATLPSPAQPTPVALAPTPGPLAALSLTLPPLLGVPQPPEPVPSAAPQAPAFAPPEPALPDAPSPDRPSAALPGDWRGMAMALLGTPYRYGGTTPAGLDCSGFVLQVFTPLGVRLPRVSADQAQVGQPVAAEELQPGDLVFFDTVGGGRISHVGIYLGGDTFVSANSYQGKVSLDTLMADRYWGPRYRGARRVLSGPLAVRGP</sequence>
<dbReference type="SUPFAM" id="SSF54106">
    <property type="entry name" value="LysM domain"/>
    <property type="match status" value="2"/>
</dbReference>
<dbReference type="PANTHER" id="PTHR47360:SF1">
    <property type="entry name" value="ENDOPEPTIDASE NLPC-RELATED"/>
    <property type="match status" value="1"/>
</dbReference>
<dbReference type="PROSITE" id="PS51782">
    <property type="entry name" value="LYSM"/>
    <property type="match status" value="2"/>
</dbReference>
<dbReference type="PANTHER" id="PTHR47360">
    <property type="entry name" value="MUREIN DD-ENDOPEPTIDASE MEPS/MUREIN LD-CARBOXYPEPTIDASE"/>
    <property type="match status" value="1"/>
</dbReference>
<evidence type="ECO:0000256" key="2">
    <source>
        <dbReference type="ARBA" id="ARBA00022670"/>
    </source>
</evidence>
<keyword evidence="5" id="KW-0378">Hydrolase</keyword>
<keyword evidence="12" id="KW-1185">Reference proteome</keyword>
<dbReference type="PROSITE" id="PS51935">
    <property type="entry name" value="NLPC_P60"/>
    <property type="match status" value="1"/>
</dbReference>
<dbReference type="SUPFAM" id="SSF54001">
    <property type="entry name" value="Cysteine proteinases"/>
    <property type="match status" value="1"/>
</dbReference>
<feature type="compositionally biased region" description="Pro residues" evidence="7">
    <location>
        <begin position="180"/>
        <end position="194"/>
    </location>
</feature>
<keyword evidence="2" id="KW-0645">Protease</keyword>
<dbReference type="Pfam" id="PF00877">
    <property type="entry name" value="NLPC_P60"/>
    <property type="match status" value="1"/>
</dbReference>